<accession>A0AAD7ABK9</accession>
<sequence>MYLLLPQSSLPAAQPNACGISKDFFPSRAQLREAHLIWAVSRQPKREDFRAQGVTGSGVYGRNCDCGLIAYYINGTVKIEPSLSQLLCNAKARCCPSLLSEWAVEEIVEGLKRNGFNEDVSNKFTLTGMLLNGCLAQEKRAVMSESELLSRSFLVSESSDRSRLRARCILFLWCASTMAHAPRAHVAHSARVRALRAALCAAVCGRTHPQLVQIIYSARTAACGGACCSSPTRCAVPNPARIAYSVCRRATKPPICCVHTAHGRSQWDTHNGSGAVDIDPAQQHISCRECVYRGGFQVDIDAKAARHRNGFLVGSM</sequence>
<gene>
    <name evidence="1" type="ORF">DFH08DRAFT_805044</name>
</gene>
<proteinExistence type="predicted"/>
<dbReference type="Proteomes" id="UP001218218">
    <property type="component" value="Unassembled WGS sequence"/>
</dbReference>
<reference evidence="1" key="1">
    <citation type="submission" date="2023-03" db="EMBL/GenBank/DDBJ databases">
        <title>Massive genome expansion in bonnet fungi (Mycena s.s.) driven by repeated elements and novel gene families across ecological guilds.</title>
        <authorList>
            <consortium name="Lawrence Berkeley National Laboratory"/>
            <person name="Harder C.B."/>
            <person name="Miyauchi S."/>
            <person name="Viragh M."/>
            <person name="Kuo A."/>
            <person name="Thoen E."/>
            <person name="Andreopoulos B."/>
            <person name="Lu D."/>
            <person name="Skrede I."/>
            <person name="Drula E."/>
            <person name="Henrissat B."/>
            <person name="Morin E."/>
            <person name="Kohler A."/>
            <person name="Barry K."/>
            <person name="LaButti K."/>
            <person name="Morin E."/>
            <person name="Salamov A."/>
            <person name="Lipzen A."/>
            <person name="Mereny Z."/>
            <person name="Hegedus B."/>
            <person name="Baldrian P."/>
            <person name="Stursova M."/>
            <person name="Weitz H."/>
            <person name="Taylor A."/>
            <person name="Grigoriev I.V."/>
            <person name="Nagy L.G."/>
            <person name="Martin F."/>
            <person name="Kauserud H."/>
        </authorList>
    </citation>
    <scope>NUCLEOTIDE SEQUENCE</scope>
    <source>
        <strain evidence="1">CBHHK002</strain>
    </source>
</reference>
<name>A0AAD7ABK9_9AGAR</name>
<comment type="caution">
    <text evidence="1">The sequence shown here is derived from an EMBL/GenBank/DDBJ whole genome shotgun (WGS) entry which is preliminary data.</text>
</comment>
<evidence type="ECO:0000313" key="2">
    <source>
        <dbReference type="Proteomes" id="UP001218218"/>
    </source>
</evidence>
<organism evidence="1 2">
    <name type="scientific">Mycena albidolilacea</name>
    <dbReference type="NCBI Taxonomy" id="1033008"/>
    <lineage>
        <taxon>Eukaryota</taxon>
        <taxon>Fungi</taxon>
        <taxon>Dikarya</taxon>
        <taxon>Basidiomycota</taxon>
        <taxon>Agaricomycotina</taxon>
        <taxon>Agaricomycetes</taxon>
        <taxon>Agaricomycetidae</taxon>
        <taxon>Agaricales</taxon>
        <taxon>Marasmiineae</taxon>
        <taxon>Mycenaceae</taxon>
        <taxon>Mycena</taxon>
    </lineage>
</organism>
<dbReference type="AlphaFoldDB" id="A0AAD7ABK9"/>
<protein>
    <submittedName>
        <fullName evidence="1">Uncharacterized protein</fullName>
    </submittedName>
</protein>
<keyword evidence="2" id="KW-1185">Reference proteome</keyword>
<dbReference type="EMBL" id="JARIHO010000011">
    <property type="protein sequence ID" value="KAJ7353498.1"/>
    <property type="molecule type" value="Genomic_DNA"/>
</dbReference>
<evidence type="ECO:0000313" key="1">
    <source>
        <dbReference type="EMBL" id="KAJ7353498.1"/>
    </source>
</evidence>